<protein>
    <submittedName>
        <fullName evidence="7">Organic cation</fullName>
    </submittedName>
</protein>
<feature type="domain" description="Major facilitator superfamily (MFS) profile" evidence="6">
    <location>
        <begin position="40"/>
        <end position="518"/>
    </location>
</feature>
<proteinExistence type="predicted"/>
<feature type="transmembrane region" description="Helical" evidence="5">
    <location>
        <begin position="409"/>
        <end position="425"/>
    </location>
</feature>
<comment type="subcellular location">
    <subcellularLocation>
        <location evidence="1">Membrane</location>
        <topology evidence="1">Multi-pass membrane protein</topology>
    </subcellularLocation>
</comment>
<keyword evidence="4 5" id="KW-0472">Membrane</keyword>
<dbReference type="SUPFAM" id="SSF103473">
    <property type="entry name" value="MFS general substrate transporter"/>
    <property type="match status" value="1"/>
</dbReference>
<feature type="transmembrane region" description="Helical" evidence="5">
    <location>
        <begin position="437"/>
        <end position="457"/>
    </location>
</feature>
<feature type="transmembrane region" description="Helical" evidence="5">
    <location>
        <begin position="35"/>
        <end position="53"/>
    </location>
</feature>
<keyword evidence="2 5" id="KW-0812">Transmembrane</keyword>
<evidence type="ECO:0000313" key="8">
    <source>
        <dbReference type="Proteomes" id="UP000039865"/>
    </source>
</evidence>
<dbReference type="GO" id="GO:0016020">
    <property type="term" value="C:membrane"/>
    <property type="evidence" value="ECO:0007669"/>
    <property type="project" value="UniProtKB-SubCell"/>
</dbReference>
<keyword evidence="3 5" id="KW-1133">Transmembrane helix</keyword>
<dbReference type="Proteomes" id="UP000039865">
    <property type="component" value="Unassembled WGS sequence"/>
</dbReference>
<evidence type="ECO:0000256" key="5">
    <source>
        <dbReference type="SAM" id="Phobius"/>
    </source>
</evidence>
<evidence type="ECO:0000256" key="4">
    <source>
        <dbReference type="ARBA" id="ARBA00023136"/>
    </source>
</evidence>
<dbReference type="InterPro" id="IPR036259">
    <property type="entry name" value="MFS_trans_sf"/>
</dbReference>
<keyword evidence="8" id="KW-1185">Reference proteome</keyword>
<dbReference type="AlphaFoldDB" id="A0A078AGI0"/>
<reference evidence="7 8" key="1">
    <citation type="submission" date="2014-06" db="EMBL/GenBank/DDBJ databases">
        <authorList>
            <person name="Swart Estienne"/>
        </authorList>
    </citation>
    <scope>NUCLEOTIDE SEQUENCE [LARGE SCALE GENOMIC DNA]</scope>
    <source>
        <strain evidence="7 8">130c</strain>
    </source>
</reference>
<dbReference type="Gene3D" id="1.20.1250.20">
    <property type="entry name" value="MFS general substrate transporter like domains"/>
    <property type="match status" value="1"/>
</dbReference>
<feature type="transmembrane region" description="Helical" evidence="5">
    <location>
        <begin position="147"/>
        <end position="164"/>
    </location>
</feature>
<evidence type="ECO:0000313" key="7">
    <source>
        <dbReference type="EMBL" id="CDW80647.1"/>
    </source>
</evidence>
<name>A0A078AGI0_STYLE</name>
<organism evidence="7 8">
    <name type="scientific">Stylonychia lemnae</name>
    <name type="common">Ciliate</name>
    <dbReference type="NCBI Taxonomy" id="5949"/>
    <lineage>
        <taxon>Eukaryota</taxon>
        <taxon>Sar</taxon>
        <taxon>Alveolata</taxon>
        <taxon>Ciliophora</taxon>
        <taxon>Intramacronucleata</taxon>
        <taxon>Spirotrichea</taxon>
        <taxon>Stichotrichia</taxon>
        <taxon>Sporadotrichida</taxon>
        <taxon>Oxytrichidae</taxon>
        <taxon>Stylonychinae</taxon>
        <taxon>Stylonychia</taxon>
    </lineage>
</organism>
<feature type="transmembrane region" description="Helical" evidence="5">
    <location>
        <begin position="469"/>
        <end position="490"/>
    </location>
</feature>
<dbReference type="Pfam" id="PF07690">
    <property type="entry name" value="MFS_1"/>
    <property type="match status" value="1"/>
</dbReference>
<dbReference type="InterPro" id="IPR011701">
    <property type="entry name" value="MFS"/>
</dbReference>
<feature type="transmembrane region" description="Helical" evidence="5">
    <location>
        <begin position="231"/>
        <end position="252"/>
    </location>
</feature>
<dbReference type="PANTHER" id="PTHR24064">
    <property type="entry name" value="SOLUTE CARRIER FAMILY 22 MEMBER"/>
    <property type="match status" value="1"/>
</dbReference>
<gene>
    <name evidence="7" type="primary">Contig8870.g9475</name>
    <name evidence="7" type="ORF">STYLEM_9650</name>
</gene>
<evidence type="ECO:0000259" key="6">
    <source>
        <dbReference type="PROSITE" id="PS50850"/>
    </source>
</evidence>
<dbReference type="OrthoDB" id="4139357at2759"/>
<accession>A0A078AGI0</accession>
<dbReference type="GO" id="GO:0022857">
    <property type="term" value="F:transmembrane transporter activity"/>
    <property type="evidence" value="ECO:0007669"/>
    <property type="project" value="InterPro"/>
</dbReference>
<feature type="transmembrane region" description="Helical" evidence="5">
    <location>
        <begin position="338"/>
        <end position="360"/>
    </location>
</feature>
<sequence length="518" mass="59756">MPTEAIEEIERKRAQLKAFEDDEFRKAGGFGRFQISANLIIIFGILSGSQVLYNLWYFQMRPLYECQNAGESKFYQCKREEFCGNQNINWRVDYTKEESLNNWVQQLDLHCIGDNELGFIGSSFFIGAFIGSIIIPRLADIYGRKKPYMFGLILYALTSLIYPFSTSLYLNYFLIFLGGISEAGRYYVGFVYLQELMPTTHQTYVGINIFMAHGFAKLCYDLYFYQITKNWVYLNYSAIVMAFTCIICMQFMPESPRYLLSSNQKEEAEKSFETIAKFNRVSRQRRVVDLLGYNMHDQKQRLLGDDEKDKDVLLQQEKKIGDVKKVESVKKLFQETSYLVNLLIMIFSWSTASFGFYLIPYFLSSINTQLQSNSYNVFELAIASSISEIFANIFCYFITTIFPNKKSLIFSYLLAFFGSAGFWIAKDTVLRSSNILYYVLFSKFGVTVAFNVTYVIMGELFPTLLKATAFGICNVIARFITILSPIIALLEQPYPMLIFSLSCLIAGLFGILLKPLYH</sequence>
<dbReference type="EMBL" id="CCKQ01009178">
    <property type="protein sequence ID" value="CDW80647.1"/>
    <property type="molecule type" value="Genomic_DNA"/>
</dbReference>
<dbReference type="PROSITE" id="PS50850">
    <property type="entry name" value="MFS"/>
    <property type="match status" value="1"/>
</dbReference>
<evidence type="ECO:0000256" key="2">
    <source>
        <dbReference type="ARBA" id="ARBA00022692"/>
    </source>
</evidence>
<feature type="transmembrane region" description="Helical" evidence="5">
    <location>
        <begin position="117"/>
        <end position="135"/>
    </location>
</feature>
<feature type="transmembrane region" description="Helical" evidence="5">
    <location>
        <begin position="496"/>
        <end position="517"/>
    </location>
</feature>
<dbReference type="InParanoid" id="A0A078AGI0"/>
<evidence type="ECO:0000256" key="1">
    <source>
        <dbReference type="ARBA" id="ARBA00004141"/>
    </source>
</evidence>
<feature type="transmembrane region" description="Helical" evidence="5">
    <location>
        <begin position="205"/>
        <end position="225"/>
    </location>
</feature>
<dbReference type="InterPro" id="IPR020846">
    <property type="entry name" value="MFS_dom"/>
</dbReference>
<evidence type="ECO:0000256" key="3">
    <source>
        <dbReference type="ARBA" id="ARBA00022989"/>
    </source>
</evidence>
<feature type="transmembrane region" description="Helical" evidence="5">
    <location>
        <begin position="380"/>
        <end position="402"/>
    </location>
</feature>